<dbReference type="InterPro" id="IPR011009">
    <property type="entry name" value="Kinase-like_dom_sf"/>
</dbReference>
<dbReference type="PANTHER" id="PTHR21310:SF48">
    <property type="entry name" value="AMINOGLYCOSIDE PHOSPHOTRANSFERASE DOMAIN-CONTAINING PROTEIN"/>
    <property type="match status" value="1"/>
</dbReference>
<dbReference type="SUPFAM" id="SSF56112">
    <property type="entry name" value="Protein kinase-like (PK-like)"/>
    <property type="match status" value="1"/>
</dbReference>
<proteinExistence type="predicted"/>
<dbReference type="InterPro" id="IPR051678">
    <property type="entry name" value="AGP_Transferase"/>
</dbReference>
<keyword evidence="3" id="KW-1185">Reference proteome</keyword>
<accession>A0AAE0H848</accession>
<keyword evidence="2" id="KW-0418">Kinase</keyword>
<evidence type="ECO:0000259" key="1">
    <source>
        <dbReference type="Pfam" id="PF01636"/>
    </source>
</evidence>
<dbReference type="RefSeq" id="XP_062654979.1">
    <property type="nucleotide sequence ID" value="XM_062807787.1"/>
</dbReference>
<name>A0AAE0H848_9PEZI</name>
<evidence type="ECO:0000313" key="3">
    <source>
        <dbReference type="Proteomes" id="UP001278766"/>
    </source>
</evidence>
<comment type="caution">
    <text evidence="2">The sequence shown here is derived from an EMBL/GenBank/DDBJ whole genome shotgun (WGS) entry which is preliminary data.</text>
</comment>
<dbReference type="InterPro" id="IPR002575">
    <property type="entry name" value="Aminoglycoside_PTrfase"/>
</dbReference>
<dbReference type="GO" id="GO:0016301">
    <property type="term" value="F:kinase activity"/>
    <property type="evidence" value="ECO:0007669"/>
    <property type="project" value="UniProtKB-KW"/>
</dbReference>
<dbReference type="GeneID" id="87844735"/>
<evidence type="ECO:0000313" key="2">
    <source>
        <dbReference type="EMBL" id="KAK3291465.1"/>
    </source>
</evidence>
<reference evidence="2" key="1">
    <citation type="journal article" date="2023" name="Mol. Phylogenet. Evol.">
        <title>Genome-scale phylogeny and comparative genomics of the fungal order Sordariales.</title>
        <authorList>
            <person name="Hensen N."/>
            <person name="Bonometti L."/>
            <person name="Westerberg I."/>
            <person name="Brannstrom I.O."/>
            <person name="Guillou S."/>
            <person name="Cros-Aarteil S."/>
            <person name="Calhoun S."/>
            <person name="Haridas S."/>
            <person name="Kuo A."/>
            <person name="Mondo S."/>
            <person name="Pangilinan J."/>
            <person name="Riley R."/>
            <person name="LaButti K."/>
            <person name="Andreopoulos B."/>
            <person name="Lipzen A."/>
            <person name="Chen C."/>
            <person name="Yan M."/>
            <person name="Daum C."/>
            <person name="Ng V."/>
            <person name="Clum A."/>
            <person name="Steindorff A."/>
            <person name="Ohm R.A."/>
            <person name="Martin F."/>
            <person name="Silar P."/>
            <person name="Natvig D.O."/>
            <person name="Lalanne C."/>
            <person name="Gautier V."/>
            <person name="Ament-Velasquez S.L."/>
            <person name="Kruys A."/>
            <person name="Hutchinson M.I."/>
            <person name="Powell A.J."/>
            <person name="Barry K."/>
            <person name="Miller A.N."/>
            <person name="Grigoriev I.V."/>
            <person name="Debuchy R."/>
            <person name="Gladieux P."/>
            <person name="Hiltunen Thoren M."/>
            <person name="Johannesson H."/>
        </authorList>
    </citation>
    <scope>NUCLEOTIDE SEQUENCE</scope>
    <source>
        <strain evidence="2">CBS 168.71</strain>
    </source>
</reference>
<keyword evidence="2" id="KW-0808">Transferase</keyword>
<dbReference type="Pfam" id="PF01636">
    <property type="entry name" value="APH"/>
    <property type="match status" value="1"/>
</dbReference>
<dbReference type="EMBL" id="JAUEPN010000009">
    <property type="protein sequence ID" value="KAK3291465.1"/>
    <property type="molecule type" value="Genomic_DNA"/>
</dbReference>
<dbReference type="Gene3D" id="3.90.1200.10">
    <property type="match status" value="1"/>
</dbReference>
<reference evidence="2" key="2">
    <citation type="submission" date="2023-06" db="EMBL/GenBank/DDBJ databases">
        <authorList>
            <consortium name="Lawrence Berkeley National Laboratory"/>
            <person name="Haridas S."/>
            <person name="Hensen N."/>
            <person name="Bonometti L."/>
            <person name="Westerberg I."/>
            <person name="Brannstrom I.O."/>
            <person name="Guillou S."/>
            <person name="Cros-Aarteil S."/>
            <person name="Calhoun S."/>
            <person name="Kuo A."/>
            <person name="Mondo S."/>
            <person name="Pangilinan J."/>
            <person name="Riley R."/>
            <person name="Labutti K."/>
            <person name="Andreopoulos B."/>
            <person name="Lipzen A."/>
            <person name="Chen C."/>
            <person name="Yanf M."/>
            <person name="Daum C."/>
            <person name="Ng V."/>
            <person name="Clum A."/>
            <person name="Steindorff A."/>
            <person name="Ohm R."/>
            <person name="Martin F."/>
            <person name="Silar P."/>
            <person name="Natvig D."/>
            <person name="Lalanne C."/>
            <person name="Gautier V."/>
            <person name="Ament-Velasquez S.L."/>
            <person name="Kruys A."/>
            <person name="Hutchinson M.I."/>
            <person name="Powell A.J."/>
            <person name="Barry K."/>
            <person name="Miller A.N."/>
            <person name="Grigoriev I.V."/>
            <person name="Debuchy R."/>
            <person name="Gladieux P."/>
            <person name="Thoren M.H."/>
            <person name="Johannesson H."/>
        </authorList>
    </citation>
    <scope>NUCLEOTIDE SEQUENCE</scope>
    <source>
        <strain evidence="2">CBS 168.71</strain>
    </source>
</reference>
<dbReference type="Proteomes" id="UP001278766">
    <property type="component" value="Unassembled WGS sequence"/>
</dbReference>
<feature type="domain" description="Aminoglycoside phosphotransferase" evidence="1">
    <location>
        <begin position="176"/>
        <end position="248"/>
    </location>
</feature>
<dbReference type="AlphaFoldDB" id="A0AAE0H848"/>
<sequence length="275" mass="32028">MGSKPTLPYCAPENVLPGPIPTVEEILKAEQLRRAGQAVTGVARIREHFIVKFGRHVNLQEGENMLFVRQFTNVPVPTVYALFSDEKKKCNFIKDLTAPQKTAIASQLRENMEELRQTPSQGYYGGIWRQPTRDYTFEDPNSMAPVGGAISAPHESEEQWVDAMWRCLDIRMKSAERERLPVLRKLYQIIFKGHKPVFTHADFFPGNMILRDDNKGVVIIDWERSGWYPSFWEYCHAMTQLDYESDFWEYIPSILDQYVAELGWMRTHRESLLFF</sequence>
<organism evidence="2 3">
    <name type="scientific">Chaetomium fimeti</name>
    <dbReference type="NCBI Taxonomy" id="1854472"/>
    <lineage>
        <taxon>Eukaryota</taxon>
        <taxon>Fungi</taxon>
        <taxon>Dikarya</taxon>
        <taxon>Ascomycota</taxon>
        <taxon>Pezizomycotina</taxon>
        <taxon>Sordariomycetes</taxon>
        <taxon>Sordariomycetidae</taxon>
        <taxon>Sordariales</taxon>
        <taxon>Chaetomiaceae</taxon>
        <taxon>Chaetomium</taxon>
    </lineage>
</organism>
<protein>
    <submittedName>
        <fullName evidence="2">Kinase-like domain-containing protein</fullName>
    </submittedName>
</protein>
<dbReference type="PANTHER" id="PTHR21310">
    <property type="entry name" value="AMINOGLYCOSIDE PHOSPHOTRANSFERASE-RELATED-RELATED"/>
    <property type="match status" value="1"/>
</dbReference>
<gene>
    <name evidence="2" type="ORF">B0H64DRAFT_469161</name>
</gene>